<name>A0A819QD51_9BILA</name>
<proteinExistence type="predicted"/>
<gene>
    <name evidence="1" type="ORF">FNK824_LOCUS27559</name>
</gene>
<protein>
    <submittedName>
        <fullName evidence="1">Uncharacterized protein</fullName>
    </submittedName>
</protein>
<comment type="caution">
    <text evidence="1">The sequence shown here is derived from an EMBL/GenBank/DDBJ whole genome shotgun (WGS) entry which is preliminary data.</text>
</comment>
<reference evidence="1" key="1">
    <citation type="submission" date="2021-02" db="EMBL/GenBank/DDBJ databases">
        <authorList>
            <person name="Nowell W R."/>
        </authorList>
    </citation>
    <scope>NUCLEOTIDE SEQUENCE</scope>
</reference>
<organism evidence="1 2">
    <name type="scientific">Rotaria sordida</name>
    <dbReference type="NCBI Taxonomy" id="392033"/>
    <lineage>
        <taxon>Eukaryota</taxon>
        <taxon>Metazoa</taxon>
        <taxon>Spiralia</taxon>
        <taxon>Gnathifera</taxon>
        <taxon>Rotifera</taxon>
        <taxon>Eurotatoria</taxon>
        <taxon>Bdelloidea</taxon>
        <taxon>Philodinida</taxon>
        <taxon>Philodinidae</taxon>
        <taxon>Rotaria</taxon>
    </lineage>
</organism>
<dbReference type="Proteomes" id="UP000663874">
    <property type="component" value="Unassembled WGS sequence"/>
</dbReference>
<evidence type="ECO:0000313" key="1">
    <source>
        <dbReference type="EMBL" id="CAF4029443.1"/>
    </source>
</evidence>
<sequence length="396" mass="46586">MINSQLNSDDNMVNLFLKRLGEFNIDEITNNTHEKLSQWRDNCYKKVDEIYQQKMEELNVCINGIKSKYEEKKTNIQTNIHQLNDQNKTNKENTDLIQTIIQSIEQDLNDIEQMSIKINVRSLTIDDSYVHIEKEFNFKNLSLDYLKFHYSNDSSSALASNEQFLLMHQYPYLCLIDRDSKIVKQNVWSDGWIRDICWSKTLNCFIILTKSDIYLVNEILQYSHPLKDFVKQVWFSCTCSDQSLYLSTCQWGSSIFEFDLSSTLQLINQWKPPLTCEKCDGINDIKYNNETLALMINDAVKHQKRMELKSTKTFNTIWLLPLSIGTDIRLFTCCPINYNEWLVIDGTNSHLYHITKDGKFKNNVIYNSIPYRANLVYSNILAISTEDHLHLHRFLI</sequence>
<evidence type="ECO:0000313" key="2">
    <source>
        <dbReference type="Proteomes" id="UP000663874"/>
    </source>
</evidence>
<dbReference type="AlphaFoldDB" id="A0A819QD51"/>
<dbReference type="EMBL" id="CAJOBE010007197">
    <property type="protein sequence ID" value="CAF4029443.1"/>
    <property type="molecule type" value="Genomic_DNA"/>
</dbReference>
<accession>A0A819QD51</accession>
<dbReference type="SUPFAM" id="SSF69322">
    <property type="entry name" value="Tricorn protease domain 2"/>
    <property type="match status" value="1"/>
</dbReference>